<keyword evidence="2" id="KW-1185">Reference proteome</keyword>
<reference evidence="1 2" key="1">
    <citation type="submission" date="2018-03" db="EMBL/GenBank/DDBJ databases">
        <title>Draft genome of Deinococcus sp. OD32.</title>
        <authorList>
            <person name="Wang X.-P."/>
            <person name="Du Z.-J."/>
        </authorList>
    </citation>
    <scope>NUCLEOTIDE SEQUENCE [LARGE SCALE GENOMIC DNA]</scope>
    <source>
        <strain evidence="1 2">OD32</strain>
    </source>
</reference>
<proteinExistence type="predicted"/>
<protein>
    <recommendedName>
        <fullName evidence="3">Transposase</fullName>
    </recommendedName>
</protein>
<dbReference type="EMBL" id="PYSV01000050">
    <property type="protein sequence ID" value="PTA66313.1"/>
    <property type="molecule type" value="Genomic_DNA"/>
</dbReference>
<name>A0A2T3W3H3_9DEIO</name>
<gene>
    <name evidence="1" type="ORF">C8263_18650</name>
</gene>
<evidence type="ECO:0000313" key="2">
    <source>
        <dbReference type="Proteomes" id="UP000240317"/>
    </source>
</evidence>
<accession>A0A2T3W3H3</accession>
<evidence type="ECO:0000313" key="1">
    <source>
        <dbReference type="EMBL" id="PTA66313.1"/>
    </source>
</evidence>
<dbReference type="AlphaFoldDB" id="A0A2T3W3H3"/>
<comment type="caution">
    <text evidence="1">The sequence shown here is derived from an EMBL/GenBank/DDBJ whole genome shotgun (WGS) entry which is preliminary data.</text>
</comment>
<dbReference type="Pfam" id="PF13565">
    <property type="entry name" value="HTH_32"/>
    <property type="match status" value="1"/>
</dbReference>
<sequence>MSRPLRYVVQLSGEQEQTLKAMVSRGSGKARVMTRARILLMTHRQISDSDISGALEISVQMVQATRKRFVLGGLDDALFDAPHTGRPAKFDGKDRAAITALACSEAPEGHAQWSIRLLAEKAVELNVVDEIAPSTVFYILKKTRSSRTAKGSGASRS</sequence>
<evidence type="ECO:0008006" key="3">
    <source>
        <dbReference type="Google" id="ProtNLM"/>
    </source>
</evidence>
<dbReference type="RefSeq" id="WP_107139613.1">
    <property type="nucleotide sequence ID" value="NZ_PYSV01000050.1"/>
</dbReference>
<dbReference type="OrthoDB" id="68247at2"/>
<dbReference type="InterPro" id="IPR009057">
    <property type="entry name" value="Homeodomain-like_sf"/>
</dbReference>
<dbReference type="Proteomes" id="UP000240317">
    <property type="component" value="Unassembled WGS sequence"/>
</dbReference>
<organism evidence="1 2">
    <name type="scientific">Deinococcus arcticus</name>
    <dbReference type="NCBI Taxonomy" id="2136176"/>
    <lineage>
        <taxon>Bacteria</taxon>
        <taxon>Thermotogati</taxon>
        <taxon>Deinococcota</taxon>
        <taxon>Deinococci</taxon>
        <taxon>Deinococcales</taxon>
        <taxon>Deinococcaceae</taxon>
        <taxon>Deinococcus</taxon>
    </lineage>
</organism>
<dbReference type="SUPFAM" id="SSF46689">
    <property type="entry name" value="Homeodomain-like"/>
    <property type="match status" value="1"/>
</dbReference>